<dbReference type="SUPFAM" id="SSF48452">
    <property type="entry name" value="TPR-like"/>
    <property type="match status" value="1"/>
</dbReference>
<evidence type="ECO:0000256" key="2">
    <source>
        <dbReference type="ARBA" id="ARBA00007834"/>
    </source>
</evidence>
<evidence type="ECO:0000256" key="5">
    <source>
        <dbReference type="ARBA" id="ARBA00022803"/>
    </source>
</evidence>
<reference evidence="8" key="1">
    <citation type="submission" date="2019-06" db="EMBL/GenBank/DDBJ databases">
        <authorList>
            <consortium name="Wellcome Sanger Institute Data Sharing"/>
        </authorList>
    </citation>
    <scope>NUCLEOTIDE SEQUENCE [LARGE SCALE GENOMIC DNA]</scope>
</reference>
<dbReference type="PANTHER" id="PTHR14781:SF0">
    <property type="entry name" value="INTRAFLAGELLAR TRANSPORT PROTEIN 56"/>
    <property type="match status" value="1"/>
</dbReference>
<reference evidence="8" key="3">
    <citation type="submission" date="2025-09" db="UniProtKB">
        <authorList>
            <consortium name="Ensembl"/>
        </authorList>
    </citation>
    <scope>IDENTIFICATION</scope>
</reference>
<dbReference type="GO" id="GO:0030992">
    <property type="term" value="C:intraciliary transport particle B"/>
    <property type="evidence" value="ECO:0007669"/>
    <property type="project" value="TreeGrafter"/>
</dbReference>
<keyword evidence="5" id="KW-0802">TPR repeat</keyword>
<dbReference type="GO" id="GO:0036064">
    <property type="term" value="C:ciliary basal body"/>
    <property type="evidence" value="ECO:0007669"/>
    <property type="project" value="TreeGrafter"/>
</dbReference>
<comment type="similarity">
    <text evidence="2">Belongs to the IFT56 family.</text>
</comment>
<dbReference type="Proteomes" id="UP000472263">
    <property type="component" value="Chromosome 8"/>
</dbReference>
<dbReference type="InterPro" id="IPR011990">
    <property type="entry name" value="TPR-like_helical_dom_sf"/>
</dbReference>
<reference evidence="8" key="2">
    <citation type="submission" date="2025-08" db="UniProtKB">
        <authorList>
            <consortium name="Ensembl"/>
        </authorList>
    </citation>
    <scope>IDENTIFICATION</scope>
</reference>
<proteinExistence type="inferred from homology"/>
<dbReference type="GO" id="GO:0120170">
    <property type="term" value="F:intraciliary transport particle B binding"/>
    <property type="evidence" value="ECO:0007669"/>
    <property type="project" value="TreeGrafter"/>
</dbReference>
<protein>
    <recommendedName>
        <fullName evidence="3">Intraflagellar transport protein 56</fullName>
    </recommendedName>
    <alternativeName>
        <fullName evidence="7">Tetratricopeptide repeat protein 26</fullName>
    </alternativeName>
</protein>
<dbReference type="GeneTree" id="ENSGT00390000000159"/>
<evidence type="ECO:0000256" key="4">
    <source>
        <dbReference type="ARBA" id="ARBA00022737"/>
    </source>
</evidence>
<dbReference type="GO" id="GO:0035720">
    <property type="term" value="P:intraciliary anterograde transport"/>
    <property type="evidence" value="ECO:0007669"/>
    <property type="project" value="TreeGrafter"/>
</dbReference>
<evidence type="ECO:0000256" key="7">
    <source>
        <dbReference type="ARBA" id="ARBA00032501"/>
    </source>
</evidence>
<evidence type="ECO:0000313" key="9">
    <source>
        <dbReference type="Proteomes" id="UP000472263"/>
    </source>
</evidence>
<sequence length="272" mass="31549">QILSRAMSQPAVDGNYLVHNIKKKKSPQFEDYLNQRDYVGAITLLEFEHNTSEKGLDADLWLAYCAFHLGDYKRALKVGNTMIMKPECPSDVWIYLACTFFYLGLYKEAEEAALKGTPHPLTSHFSLLSFKDDNMLMGFHCKMMNAIEDQMSLASLHYMRCHFQEAIHICKQILLENKDYLAIYLYLALCYYKMEYYEISQQLVANYLQRFPHSLIACNLDACILFRLYGGKAAAAKLRHFLDMSSNYESDTTWLIRHNLVRIINNALACRI</sequence>
<dbReference type="InterPro" id="IPR030511">
    <property type="entry name" value="TTC26"/>
</dbReference>
<comment type="subcellular location">
    <subcellularLocation>
        <location evidence="1">Cell projection</location>
        <location evidence="1">Cilium</location>
    </subcellularLocation>
</comment>
<keyword evidence="4" id="KW-0677">Repeat</keyword>
<dbReference type="GO" id="GO:0097546">
    <property type="term" value="C:ciliary base"/>
    <property type="evidence" value="ECO:0007669"/>
    <property type="project" value="TreeGrafter"/>
</dbReference>
<evidence type="ECO:0000256" key="6">
    <source>
        <dbReference type="ARBA" id="ARBA00023273"/>
    </source>
</evidence>
<dbReference type="AlphaFoldDB" id="A0A667ZT37"/>
<accession>A0A667ZT37</accession>
<evidence type="ECO:0000256" key="3">
    <source>
        <dbReference type="ARBA" id="ARBA00019387"/>
    </source>
</evidence>
<organism evidence="8 9">
    <name type="scientific">Myripristis murdjan</name>
    <name type="common">pinecone soldierfish</name>
    <dbReference type="NCBI Taxonomy" id="586833"/>
    <lineage>
        <taxon>Eukaryota</taxon>
        <taxon>Metazoa</taxon>
        <taxon>Chordata</taxon>
        <taxon>Craniata</taxon>
        <taxon>Vertebrata</taxon>
        <taxon>Euteleostomi</taxon>
        <taxon>Actinopterygii</taxon>
        <taxon>Neopterygii</taxon>
        <taxon>Teleostei</taxon>
        <taxon>Neoteleostei</taxon>
        <taxon>Acanthomorphata</taxon>
        <taxon>Holocentriformes</taxon>
        <taxon>Holocentridae</taxon>
        <taxon>Myripristis</taxon>
    </lineage>
</organism>
<evidence type="ECO:0000313" key="8">
    <source>
        <dbReference type="Ensembl" id="ENSMMDP00005041928.1"/>
    </source>
</evidence>
<keyword evidence="9" id="KW-1185">Reference proteome</keyword>
<gene>
    <name evidence="8" type="primary">IFT56</name>
</gene>
<dbReference type="Ensembl" id="ENSMMDT00005042778.1">
    <property type="protein sequence ID" value="ENSMMDP00005041928.1"/>
    <property type="gene ID" value="ENSMMDG00005019320.1"/>
</dbReference>
<dbReference type="GO" id="GO:0035735">
    <property type="term" value="P:intraciliary transport involved in cilium assembly"/>
    <property type="evidence" value="ECO:0007669"/>
    <property type="project" value="TreeGrafter"/>
</dbReference>
<evidence type="ECO:0000256" key="1">
    <source>
        <dbReference type="ARBA" id="ARBA00004138"/>
    </source>
</evidence>
<dbReference type="Gene3D" id="1.25.40.10">
    <property type="entry name" value="Tetratricopeptide repeat domain"/>
    <property type="match status" value="2"/>
</dbReference>
<name>A0A667ZT37_9TELE</name>
<dbReference type="Pfam" id="PF12895">
    <property type="entry name" value="ANAPC3"/>
    <property type="match status" value="1"/>
</dbReference>
<dbReference type="PANTHER" id="PTHR14781">
    <property type="entry name" value="INTRAFLAGELLAR TRANSPORT PROTEIN 56"/>
    <property type="match status" value="1"/>
</dbReference>
<keyword evidence="6" id="KW-0966">Cell projection</keyword>